<sequence>MKQIFVIASFIFFISCSQTENPVVTPTPVNYNTTAFFISNKDTIQYKDSSSHTQVVYSTSKAYAITLGLSFRVISDSLQPKLYVGQQIRMPYMRYYGPYSDHGTDVKNDDIALGSGSTVVLTVTRVGSENFDATFSGKLWSTKDIDTLFIKEGVLKQVKMPTQ</sequence>
<gene>
    <name evidence="1" type="ORF">QJ048_18830</name>
</gene>
<dbReference type="PROSITE" id="PS51257">
    <property type="entry name" value="PROKAR_LIPOPROTEIN"/>
    <property type="match status" value="1"/>
</dbReference>
<organism evidence="1 2">
    <name type="scientific">Pinibacter soli</name>
    <dbReference type="NCBI Taxonomy" id="3044211"/>
    <lineage>
        <taxon>Bacteria</taxon>
        <taxon>Pseudomonadati</taxon>
        <taxon>Bacteroidota</taxon>
        <taxon>Chitinophagia</taxon>
        <taxon>Chitinophagales</taxon>
        <taxon>Chitinophagaceae</taxon>
        <taxon>Pinibacter</taxon>
    </lineage>
</organism>
<evidence type="ECO:0008006" key="3">
    <source>
        <dbReference type="Google" id="ProtNLM"/>
    </source>
</evidence>
<evidence type="ECO:0000313" key="2">
    <source>
        <dbReference type="Proteomes" id="UP001226434"/>
    </source>
</evidence>
<evidence type="ECO:0000313" key="1">
    <source>
        <dbReference type="EMBL" id="MDI3321860.1"/>
    </source>
</evidence>
<dbReference type="Proteomes" id="UP001226434">
    <property type="component" value="Unassembled WGS sequence"/>
</dbReference>
<protein>
    <recommendedName>
        <fullName evidence="3">Lipoprotein</fullName>
    </recommendedName>
</protein>
<proteinExistence type="predicted"/>
<name>A0ABT6RH19_9BACT</name>
<dbReference type="RefSeq" id="WP_282335967.1">
    <property type="nucleotide sequence ID" value="NZ_JASBRG010000007.1"/>
</dbReference>
<keyword evidence="2" id="KW-1185">Reference proteome</keyword>
<comment type="caution">
    <text evidence="1">The sequence shown here is derived from an EMBL/GenBank/DDBJ whole genome shotgun (WGS) entry which is preliminary data.</text>
</comment>
<dbReference type="EMBL" id="JASBRG010000007">
    <property type="protein sequence ID" value="MDI3321860.1"/>
    <property type="molecule type" value="Genomic_DNA"/>
</dbReference>
<accession>A0ABT6RH19</accession>
<reference evidence="1 2" key="1">
    <citation type="submission" date="2023-05" db="EMBL/GenBank/DDBJ databases">
        <title>Genome sequence of Pinibacter sp. MAH-24.</title>
        <authorList>
            <person name="Huq M.A."/>
        </authorList>
    </citation>
    <scope>NUCLEOTIDE SEQUENCE [LARGE SCALE GENOMIC DNA]</scope>
    <source>
        <strain evidence="1 2">MAH-24</strain>
    </source>
</reference>